<dbReference type="EMBL" id="KU577603">
    <property type="protein sequence ID" value="ANN85833.1"/>
    <property type="molecule type" value="Genomic_DNA"/>
</dbReference>
<organism evidence="4">
    <name type="scientific">Mycoplasmoides gallisepticum</name>
    <name type="common">Mycoplasma gallisepticum</name>
    <dbReference type="NCBI Taxonomy" id="2096"/>
    <lineage>
        <taxon>Bacteria</taxon>
        <taxon>Bacillati</taxon>
        <taxon>Mycoplasmatota</taxon>
        <taxon>Mycoplasmoidales</taxon>
        <taxon>Mycoplasmoidaceae</taxon>
        <taxon>Mycoplasmoides</taxon>
    </lineage>
</organism>
<dbReference type="EMBL" id="KU577602">
    <property type="protein sequence ID" value="ANN85832.1"/>
    <property type="molecule type" value="Genomic_DNA"/>
</dbReference>
<dbReference type="EMBL" id="KU577599">
    <property type="protein sequence ID" value="ANN85829.1"/>
    <property type="molecule type" value="Genomic_DNA"/>
</dbReference>
<accession>A0A193GXT1</accession>
<evidence type="ECO:0000313" key="5">
    <source>
        <dbReference type="EMBL" id="ANN85833.1"/>
    </source>
</evidence>
<evidence type="ECO:0000313" key="1">
    <source>
        <dbReference type="EMBL" id="ANN85829.1"/>
    </source>
</evidence>
<dbReference type="AlphaFoldDB" id="A0A193GXT1"/>
<dbReference type="EMBL" id="KU577600">
    <property type="protein sequence ID" value="ANN85830.1"/>
    <property type="molecule type" value="Genomic_DNA"/>
</dbReference>
<evidence type="ECO:0000313" key="4">
    <source>
        <dbReference type="EMBL" id="ANN85832.1"/>
    </source>
</evidence>
<reference evidence="4" key="1">
    <citation type="submission" date="2016-01" db="EMBL/GenBank/DDBJ databases">
        <title>Identification of strain-specific sequences that distinguish field isolates from a Mycoplasma gallisepticum vaccine strain.</title>
        <authorList>
            <person name="Ricketts C."/>
            <person name="Pickler L."/>
            <person name="Maurer J.J."/>
            <person name="Ayyampalayam S."/>
            <person name="Garcia M."/>
            <person name="Ferguson-Noel N."/>
        </authorList>
    </citation>
    <scope>NUCLEOTIDE SEQUENCE</scope>
    <source>
        <strain evidence="1">K2966</strain>
        <strain evidence="2">K5322C-13</strain>
        <strain evidence="5">K6112B-8</strain>
        <strain evidence="4">K6208B-10</strain>
        <strain evidence="3">K6216D</strain>
    </source>
</reference>
<evidence type="ECO:0000313" key="3">
    <source>
        <dbReference type="EMBL" id="ANN85831.1"/>
    </source>
</evidence>
<name>A0A193GXT1_MYCGL</name>
<proteinExistence type="predicted"/>
<gene>
    <name evidence="4" type="primary">mg0359</name>
</gene>
<sequence>MCRMLTFNLFNSKTKKYESINNVQIYFDKEKKLIKYDEKNSIVFLIEKIQNDYYKPGTEICIKGDRARNINETAKYFNYQVLDKYHLINYVRNAFILKKFLNNAIVKQFKNEFEIKRVYRYFENIFENYSISDWDKLFPNFINWTKNNKLDCRFNEALLKLIKYINNQKELIFDVPKVINKSFHTESYINNYFKKIHFKKGYILQNINNYWPFKW</sequence>
<dbReference type="EMBL" id="KU577601">
    <property type="protein sequence ID" value="ANN85831.1"/>
    <property type="molecule type" value="Genomic_DNA"/>
</dbReference>
<protein>
    <submittedName>
        <fullName evidence="4">Mg0359</fullName>
    </submittedName>
</protein>
<evidence type="ECO:0000313" key="2">
    <source>
        <dbReference type="EMBL" id="ANN85830.1"/>
    </source>
</evidence>